<protein>
    <recommendedName>
        <fullName evidence="7">Ribosomal RNA small subunit methyltransferase A</fullName>
        <ecNumber evidence="7">2.1.1.182</ecNumber>
    </recommendedName>
    <alternativeName>
        <fullName evidence="7">16S rRNA (adenine(1518)-N(6)/adenine(1519)-N(6))-dimethyltransferase</fullName>
    </alternativeName>
    <alternativeName>
        <fullName evidence="7">16S rRNA dimethyladenosine transferase</fullName>
    </alternativeName>
    <alternativeName>
        <fullName evidence="7">16S rRNA dimethylase</fullName>
    </alternativeName>
    <alternativeName>
        <fullName evidence="7">S-adenosylmethionine-6-N', N'-adenosyl(rRNA) dimethyltransferase</fullName>
    </alternativeName>
</protein>
<evidence type="ECO:0000313" key="11">
    <source>
        <dbReference type="Proteomes" id="UP000178951"/>
    </source>
</evidence>
<feature type="binding site" evidence="7 8">
    <location>
        <position position="29"/>
    </location>
    <ligand>
        <name>S-adenosyl-L-methionine</name>
        <dbReference type="ChEBI" id="CHEBI:59789"/>
    </ligand>
</feature>
<evidence type="ECO:0000256" key="1">
    <source>
        <dbReference type="ARBA" id="ARBA00022490"/>
    </source>
</evidence>
<feature type="binding site" evidence="7 8">
    <location>
        <position position="121"/>
    </location>
    <ligand>
        <name>S-adenosyl-L-methionine</name>
        <dbReference type="ChEBI" id="CHEBI:59789"/>
    </ligand>
</feature>
<keyword evidence="6 7" id="KW-0694">RNA-binding</keyword>
<evidence type="ECO:0000256" key="5">
    <source>
        <dbReference type="ARBA" id="ARBA00022691"/>
    </source>
</evidence>
<dbReference type="SUPFAM" id="SSF53335">
    <property type="entry name" value="S-adenosyl-L-methionine-dependent methyltransferases"/>
    <property type="match status" value="1"/>
</dbReference>
<evidence type="ECO:0000256" key="7">
    <source>
        <dbReference type="HAMAP-Rule" id="MF_00607"/>
    </source>
</evidence>
<dbReference type="GO" id="GO:0003723">
    <property type="term" value="F:RNA binding"/>
    <property type="evidence" value="ECO:0007669"/>
    <property type="project" value="UniProtKB-UniRule"/>
</dbReference>
<reference evidence="10 11" key="1">
    <citation type="journal article" date="2016" name="Nat. Commun.">
        <title>Thousands of microbial genomes shed light on interconnected biogeochemical processes in an aquifer system.</title>
        <authorList>
            <person name="Anantharaman K."/>
            <person name="Brown C.T."/>
            <person name="Hug L.A."/>
            <person name="Sharon I."/>
            <person name="Castelle C.J."/>
            <person name="Probst A.J."/>
            <person name="Thomas B.C."/>
            <person name="Singh A."/>
            <person name="Wilkins M.J."/>
            <person name="Karaoz U."/>
            <person name="Brodie E.L."/>
            <person name="Williams K.H."/>
            <person name="Hubbard S.S."/>
            <person name="Banfield J.F."/>
        </authorList>
    </citation>
    <scope>NUCLEOTIDE SEQUENCE [LARGE SCALE GENOMIC DNA]</scope>
</reference>
<feature type="binding site" evidence="7 8">
    <location>
        <position position="27"/>
    </location>
    <ligand>
        <name>S-adenosyl-L-methionine</name>
        <dbReference type="ChEBI" id="CHEBI:59789"/>
    </ligand>
</feature>
<dbReference type="AlphaFoldDB" id="A0A1F4TJS8"/>
<accession>A0A1F4TJS8</accession>
<evidence type="ECO:0000259" key="9">
    <source>
        <dbReference type="SMART" id="SM00650"/>
    </source>
</evidence>
<keyword evidence="1 7" id="KW-0963">Cytoplasm</keyword>
<keyword evidence="4 7" id="KW-0808">Transferase</keyword>
<comment type="function">
    <text evidence="7">Specifically dimethylates two adjacent adenosines (A1518 and A1519) in the loop of a conserved hairpin near the 3'-end of 16S rRNA in the 30S particle. May play a critical role in biogenesis of 30S subunits.</text>
</comment>
<comment type="catalytic activity">
    <reaction evidence="7">
        <text>adenosine(1518)/adenosine(1519) in 16S rRNA + 4 S-adenosyl-L-methionine = N(6)-dimethyladenosine(1518)/N(6)-dimethyladenosine(1519) in 16S rRNA + 4 S-adenosyl-L-homocysteine + 4 H(+)</text>
        <dbReference type="Rhea" id="RHEA:19609"/>
        <dbReference type="Rhea" id="RHEA-COMP:10232"/>
        <dbReference type="Rhea" id="RHEA-COMP:10233"/>
        <dbReference type="ChEBI" id="CHEBI:15378"/>
        <dbReference type="ChEBI" id="CHEBI:57856"/>
        <dbReference type="ChEBI" id="CHEBI:59789"/>
        <dbReference type="ChEBI" id="CHEBI:74411"/>
        <dbReference type="ChEBI" id="CHEBI:74493"/>
        <dbReference type="EC" id="2.1.1.182"/>
    </reaction>
</comment>
<dbReference type="GO" id="GO:0005829">
    <property type="term" value="C:cytosol"/>
    <property type="evidence" value="ECO:0007669"/>
    <property type="project" value="TreeGrafter"/>
</dbReference>
<dbReference type="Proteomes" id="UP000178951">
    <property type="component" value="Unassembled WGS sequence"/>
</dbReference>
<dbReference type="InterPro" id="IPR011530">
    <property type="entry name" value="rRNA_adenine_dimethylase"/>
</dbReference>
<dbReference type="PANTHER" id="PTHR11727:SF7">
    <property type="entry name" value="DIMETHYLADENOSINE TRANSFERASE-RELATED"/>
    <property type="match status" value="1"/>
</dbReference>
<evidence type="ECO:0000256" key="8">
    <source>
        <dbReference type="PROSITE-ProRule" id="PRU01026"/>
    </source>
</evidence>
<comment type="similarity">
    <text evidence="7">Belongs to the class I-like SAM-binding methyltransferase superfamily. rRNA adenine N(6)-methyltransferase family. RsmA subfamily.</text>
</comment>
<dbReference type="EC" id="2.1.1.182" evidence="7"/>
<organism evidence="10 11">
    <name type="scientific">candidate division WOR-1 bacterium RIFOXYB2_FULL_48_7</name>
    <dbReference type="NCBI Taxonomy" id="1802583"/>
    <lineage>
        <taxon>Bacteria</taxon>
        <taxon>Bacillati</taxon>
        <taxon>Saganbacteria</taxon>
    </lineage>
</organism>
<dbReference type="GO" id="GO:0052908">
    <property type="term" value="F:16S rRNA (adenine(1518)-N(6)/adenine(1519)-N(6))-dimethyltransferase activity"/>
    <property type="evidence" value="ECO:0007669"/>
    <property type="project" value="UniProtKB-EC"/>
</dbReference>
<dbReference type="STRING" id="1802583.A2311_05450"/>
<comment type="caution">
    <text evidence="10">The sequence shown here is derived from an EMBL/GenBank/DDBJ whole genome shotgun (WGS) entry which is preliminary data.</text>
</comment>
<evidence type="ECO:0000256" key="6">
    <source>
        <dbReference type="ARBA" id="ARBA00022884"/>
    </source>
</evidence>
<dbReference type="EMBL" id="MEUF01000068">
    <property type="protein sequence ID" value="OGC32972.1"/>
    <property type="molecule type" value="Genomic_DNA"/>
</dbReference>
<sequence length="268" mass="29966">MNRTLAQITRELLATYNRFPRKSLGQHFLIDPLVVQRIIKAAELTPADTVIEIGSGLGVVTAEIAAQAGQLTAIEIDKELVQISQEILSPYPNVSVVQGDILKTVIGNLVTGNRPYKVIGNLPYYITSPIIEKILTGEHKPTLAVLMAQKEVAERMAAKPGSKKYGSFSIFTQFYADVELVSLVSKSSFLPWPEVSSAIIKLTPYQSPRYQVNNEKLFFDLVHRAFQQRRKTLRNSLKEFALTNPPIDLSRRPETLAIEEFVQLANML</sequence>
<proteinExistence type="inferred from homology"/>
<feature type="domain" description="Ribosomal RNA adenine methylase transferase N-terminal" evidence="9">
    <location>
        <begin position="34"/>
        <end position="206"/>
    </location>
</feature>
<comment type="subcellular location">
    <subcellularLocation>
        <location evidence="7">Cytoplasm</location>
    </subcellularLocation>
</comment>
<dbReference type="InterPro" id="IPR029063">
    <property type="entry name" value="SAM-dependent_MTases_sf"/>
</dbReference>
<dbReference type="PROSITE" id="PS51689">
    <property type="entry name" value="SAM_RNA_A_N6_MT"/>
    <property type="match status" value="1"/>
</dbReference>
<dbReference type="HAMAP" id="MF_00607">
    <property type="entry name" value="16SrRNA_methyltr_A"/>
    <property type="match status" value="1"/>
</dbReference>
<dbReference type="Gene3D" id="1.10.8.100">
    <property type="entry name" value="Ribosomal RNA adenine dimethylase-like, domain 2"/>
    <property type="match status" value="1"/>
</dbReference>
<evidence type="ECO:0000256" key="2">
    <source>
        <dbReference type="ARBA" id="ARBA00022552"/>
    </source>
</evidence>
<dbReference type="InterPro" id="IPR020596">
    <property type="entry name" value="rRNA_Ade_Mease_Trfase_CS"/>
</dbReference>
<name>A0A1F4TJS8_UNCSA</name>
<dbReference type="InterPro" id="IPR001737">
    <property type="entry name" value="KsgA/Erm"/>
</dbReference>
<feature type="binding site" evidence="7 8">
    <location>
        <position position="100"/>
    </location>
    <ligand>
        <name>S-adenosyl-L-methionine</name>
        <dbReference type="ChEBI" id="CHEBI:59789"/>
    </ligand>
</feature>
<dbReference type="NCBIfam" id="TIGR00755">
    <property type="entry name" value="ksgA"/>
    <property type="match status" value="1"/>
</dbReference>
<dbReference type="PROSITE" id="PS01131">
    <property type="entry name" value="RRNA_A_DIMETH"/>
    <property type="match status" value="1"/>
</dbReference>
<dbReference type="SMART" id="SM00650">
    <property type="entry name" value="rADc"/>
    <property type="match status" value="1"/>
</dbReference>
<dbReference type="InterPro" id="IPR020598">
    <property type="entry name" value="rRNA_Ade_methylase_Trfase_N"/>
</dbReference>
<evidence type="ECO:0000256" key="4">
    <source>
        <dbReference type="ARBA" id="ARBA00022679"/>
    </source>
</evidence>
<feature type="binding site" evidence="7 8">
    <location>
        <position position="75"/>
    </location>
    <ligand>
        <name>S-adenosyl-L-methionine</name>
        <dbReference type="ChEBI" id="CHEBI:59789"/>
    </ligand>
</feature>
<dbReference type="CDD" id="cd02440">
    <property type="entry name" value="AdoMet_MTases"/>
    <property type="match status" value="1"/>
</dbReference>
<dbReference type="PANTHER" id="PTHR11727">
    <property type="entry name" value="DIMETHYLADENOSINE TRANSFERASE"/>
    <property type="match status" value="1"/>
</dbReference>
<evidence type="ECO:0000256" key="3">
    <source>
        <dbReference type="ARBA" id="ARBA00022603"/>
    </source>
</evidence>
<dbReference type="InterPro" id="IPR023165">
    <property type="entry name" value="rRNA_Ade_diMease-like_C"/>
</dbReference>
<keyword evidence="5 7" id="KW-0949">S-adenosyl-L-methionine</keyword>
<gene>
    <name evidence="7" type="primary">rsmA</name>
    <name evidence="7" type="synonym">ksgA</name>
    <name evidence="10" type="ORF">A2311_05450</name>
</gene>
<dbReference type="FunFam" id="3.40.50.150:FF:000023">
    <property type="entry name" value="Ribosomal RNA small subunit methyltransferase A"/>
    <property type="match status" value="1"/>
</dbReference>
<feature type="binding site" evidence="7 8">
    <location>
        <position position="54"/>
    </location>
    <ligand>
        <name>S-adenosyl-L-methionine</name>
        <dbReference type="ChEBI" id="CHEBI:59789"/>
    </ligand>
</feature>
<dbReference type="Gene3D" id="3.40.50.150">
    <property type="entry name" value="Vaccinia Virus protein VP39"/>
    <property type="match status" value="1"/>
</dbReference>
<dbReference type="FunFam" id="1.10.8.100:FF:000001">
    <property type="entry name" value="Ribosomal RNA small subunit methyltransferase A"/>
    <property type="match status" value="1"/>
</dbReference>
<keyword evidence="2 7" id="KW-0698">rRNA processing</keyword>
<dbReference type="Pfam" id="PF00398">
    <property type="entry name" value="RrnaAD"/>
    <property type="match status" value="1"/>
</dbReference>
<evidence type="ECO:0000313" key="10">
    <source>
        <dbReference type="EMBL" id="OGC32972.1"/>
    </source>
</evidence>
<keyword evidence="3 7" id="KW-0489">Methyltransferase</keyword>